<sequence length="203" mass="23273">MKTVLVGLAFVGVVYAIHVPPPVMKDAVANEEKKMILTDLDESIHAARESQKEQVPKVELEDPMDLAFEPTAEESAPEPVIVQRPDISLKPAYVKEYSVGDDPEIEKLPELPFDIDSIPETKNPEDPCRKIRDLTTRWRELGREIAQRTAELVRVRGEERQKVREQIRKIREDMSKTNALIRENTRDCARTRRPTLRPTTPEV</sequence>
<dbReference type="Proteomes" id="UP000192247">
    <property type="component" value="Unassembled WGS sequence"/>
</dbReference>
<reference evidence="3 4" key="1">
    <citation type="journal article" date="2017" name="Gigascience">
        <title>Draft genome of the honey bee ectoparasitic mite, Tropilaelaps mercedesae, is shaped by the parasitic life history.</title>
        <authorList>
            <person name="Dong X."/>
            <person name="Armstrong S.D."/>
            <person name="Xia D."/>
            <person name="Makepeace B.L."/>
            <person name="Darby A.C."/>
            <person name="Kadowaki T."/>
        </authorList>
    </citation>
    <scope>NUCLEOTIDE SEQUENCE [LARGE SCALE GENOMIC DNA]</scope>
    <source>
        <strain evidence="3">Wuxi-XJTLU</strain>
    </source>
</reference>
<dbReference type="AlphaFoldDB" id="A0A1V9X9I4"/>
<evidence type="ECO:0000313" key="3">
    <source>
        <dbReference type="EMBL" id="OQR70190.1"/>
    </source>
</evidence>
<feature type="chain" id="PRO_5012890270" evidence="2">
    <location>
        <begin position="17"/>
        <end position="203"/>
    </location>
</feature>
<feature type="signal peptide" evidence="2">
    <location>
        <begin position="1"/>
        <end position="16"/>
    </location>
</feature>
<evidence type="ECO:0000313" key="4">
    <source>
        <dbReference type="Proteomes" id="UP000192247"/>
    </source>
</evidence>
<evidence type="ECO:0000256" key="1">
    <source>
        <dbReference type="SAM" id="MobiDB-lite"/>
    </source>
</evidence>
<evidence type="ECO:0000256" key="2">
    <source>
        <dbReference type="SAM" id="SignalP"/>
    </source>
</evidence>
<dbReference type="OrthoDB" id="10380465at2759"/>
<proteinExistence type="predicted"/>
<comment type="caution">
    <text evidence="3">The sequence shown here is derived from an EMBL/GenBank/DDBJ whole genome shotgun (WGS) entry which is preliminary data.</text>
</comment>
<dbReference type="EMBL" id="MNPL01018365">
    <property type="protein sequence ID" value="OQR70190.1"/>
    <property type="molecule type" value="Genomic_DNA"/>
</dbReference>
<keyword evidence="4" id="KW-1185">Reference proteome</keyword>
<keyword evidence="2" id="KW-0732">Signal</keyword>
<name>A0A1V9X9I4_9ACAR</name>
<dbReference type="InParanoid" id="A0A1V9X9I4"/>
<accession>A0A1V9X9I4</accession>
<organism evidence="3 4">
    <name type="scientific">Tropilaelaps mercedesae</name>
    <dbReference type="NCBI Taxonomy" id="418985"/>
    <lineage>
        <taxon>Eukaryota</taxon>
        <taxon>Metazoa</taxon>
        <taxon>Ecdysozoa</taxon>
        <taxon>Arthropoda</taxon>
        <taxon>Chelicerata</taxon>
        <taxon>Arachnida</taxon>
        <taxon>Acari</taxon>
        <taxon>Parasitiformes</taxon>
        <taxon>Mesostigmata</taxon>
        <taxon>Gamasina</taxon>
        <taxon>Dermanyssoidea</taxon>
        <taxon>Laelapidae</taxon>
        <taxon>Tropilaelaps</taxon>
    </lineage>
</organism>
<feature type="region of interest" description="Disordered" evidence="1">
    <location>
        <begin position="175"/>
        <end position="203"/>
    </location>
</feature>
<protein>
    <submittedName>
        <fullName evidence="3">Uncharacterized protein</fullName>
    </submittedName>
</protein>
<gene>
    <name evidence="3" type="ORF">BIW11_11789</name>
</gene>